<sequence length="70" mass="7857">MVAEEVAPALGLNFQISLDTGTLSSFWLCPNISPILKKGDRSLALNYRPVFYLRLRQNPGAHYTLSYATR</sequence>
<comment type="caution">
    <text evidence="1">The sequence shown here is derived from an EMBL/GenBank/DDBJ whole genome shotgun (WGS) entry which is preliminary data.</text>
</comment>
<dbReference type="Proteomes" id="UP001152320">
    <property type="component" value="Unassembled WGS sequence"/>
</dbReference>
<keyword evidence="2" id="KW-1185">Reference proteome</keyword>
<reference evidence="1" key="1">
    <citation type="submission" date="2021-10" db="EMBL/GenBank/DDBJ databases">
        <title>Tropical sea cucumber genome reveals ecological adaptation and Cuvierian tubules defense mechanism.</title>
        <authorList>
            <person name="Chen T."/>
        </authorList>
    </citation>
    <scope>NUCLEOTIDE SEQUENCE</scope>
    <source>
        <strain evidence="1">Nanhai2018</strain>
        <tissue evidence="1">Muscle</tissue>
    </source>
</reference>
<evidence type="ECO:0000313" key="2">
    <source>
        <dbReference type="Proteomes" id="UP001152320"/>
    </source>
</evidence>
<dbReference type="OrthoDB" id="426210at2759"/>
<name>A0A9Q0YI78_HOLLE</name>
<evidence type="ECO:0000313" key="1">
    <source>
        <dbReference type="EMBL" id="KAJ8019171.1"/>
    </source>
</evidence>
<organism evidence="1 2">
    <name type="scientific">Holothuria leucospilota</name>
    <name type="common">Black long sea cucumber</name>
    <name type="synonym">Mertensiothuria leucospilota</name>
    <dbReference type="NCBI Taxonomy" id="206669"/>
    <lineage>
        <taxon>Eukaryota</taxon>
        <taxon>Metazoa</taxon>
        <taxon>Echinodermata</taxon>
        <taxon>Eleutherozoa</taxon>
        <taxon>Echinozoa</taxon>
        <taxon>Holothuroidea</taxon>
        <taxon>Aspidochirotacea</taxon>
        <taxon>Aspidochirotida</taxon>
        <taxon>Holothuriidae</taxon>
        <taxon>Holothuria</taxon>
    </lineage>
</organism>
<proteinExistence type="predicted"/>
<accession>A0A9Q0YI78</accession>
<dbReference type="EMBL" id="JAIZAY010000072">
    <property type="protein sequence ID" value="KAJ8019171.1"/>
    <property type="molecule type" value="Genomic_DNA"/>
</dbReference>
<dbReference type="AlphaFoldDB" id="A0A9Q0YI78"/>
<protein>
    <submittedName>
        <fullName evidence="1">Uncharacterized protein</fullName>
    </submittedName>
</protein>
<gene>
    <name evidence="1" type="ORF">HOLleu_42434</name>
</gene>